<dbReference type="SUPFAM" id="SSF56935">
    <property type="entry name" value="Porins"/>
    <property type="match status" value="1"/>
</dbReference>
<dbReference type="EMBL" id="DSUT01000010">
    <property type="protein sequence ID" value="HGK27399.1"/>
    <property type="molecule type" value="Genomic_DNA"/>
</dbReference>
<proteinExistence type="predicted"/>
<feature type="domain" description="FlgD/Vpr Ig-like" evidence="1">
    <location>
        <begin position="350"/>
        <end position="402"/>
    </location>
</feature>
<dbReference type="Gene3D" id="2.40.160.60">
    <property type="entry name" value="Outer membrane protein transport protein (OMPP1/FadL/TodX)"/>
    <property type="match status" value="1"/>
</dbReference>
<accession>A0A7C4GHJ2</accession>
<dbReference type="Gene3D" id="2.60.40.4070">
    <property type="match status" value="1"/>
</dbReference>
<reference evidence="2" key="1">
    <citation type="journal article" date="2020" name="mSystems">
        <title>Genome- and Community-Level Interaction Insights into Carbon Utilization and Element Cycling Functions of Hydrothermarchaeota in Hydrothermal Sediment.</title>
        <authorList>
            <person name="Zhou Z."/>
            <person name="Liu Y."/>
            <person name="Xu W."/>
            <person name="Pan J."/>
            <person name="Luo Z.H."/>
            <person name="Li M."/>
        </authorList>
    </citation>
    <scope>NUCLEOTIDE SEQUENCE [LARGE SCALE GENOMIC DNA]</scope>
    <source>
        <strain evidence="2">SpSt-488</strain>
    </source>
</reference>
<sequence>MVRRLVAALVILSFGGFSLLFAEGGLTGAFLDYGPYPRSLGMGKAFAAVSDDPQAVYFNPAGLFQLNAQQVLLAHSMLYGGMRMEYAGYALPTRDLGTVGLGILNYGGEGIDSRTPENWNYQPYVFAENAYLVSFAYNPWPFLGLGATAKLLSKNLAQYSDVGVGADVGILLQLPKPFCFGISIVNVVEPVLTLGNLPERYYRTVRLGAAVRLLDERLTVAADASTPVIPDIDSLGSPSRRYTPRPVPHGGVEFAIVPRTLIQRVGIDANELSVGLGVQKHWGKMSIGVDYAFLLHHASQYRLGFSTHKLGVFVSFGGFRVWIDAQPTIFSPTPDDQKNILWMDVRTVSRAPARRWQVLIKNGFGEVVRTYSGWDEPPLRMTWDGLDDAGRLVSDGNYYYEIVIVDRRNSSVGFTGFLTQVRSRGPQGRIEIRPGE</sequence>
<dbReference type="Pfam" id="PF13860">
    <property type="entry name" value="FlgD_ig"/>
    <property type="match status" value="1"/>
</dbReference>
<name>A0A7C4GHJ2_UNCW3</name>
<evidence type="ECO:0000259" key="1">
    <source>
        <dbReference type="Pfam" id="PF13860"/>
    </source>
</evidence>
<evidence type="ECO:0000313" key="2">
    <source>
        <dbReference type="EMBL" id="HGK27399.1"/>
    </source>
</evidence>
<protein>
    <recommendedName>
        <fullName evidence="1">FlgD/Vpr Ig-like domain-containing protein</fullName>
    </recommendedName>
</protein>
<dbReference type="InterPro" id="IPR025965">
    <property type="entry name" value="FlgD/Vpr_Ig-like"/>
</dbReference>
<gene>
    <name evidence="2" type="ORF">ENS41_00395</name>
</gene>
<dbReference type="AlphaFoldDB" id="A0A7C4GHJ2"/>
<comment type="caution">
    <text evidence="2">The sequence shown here is derived from an EMBL/GenBank/DDBJ whole genome shotgun (WGS) entry which is preliminary data.</text>
</comment>
<organism evidence="2">
    <name type="scientific">candidate division WOR-3 bacterium</name>
    <dbReference type="NCBI Taxonomy" id="2052148"/>
    <lineage>
        <taxon>Bacteria</taxon>
        <taxon>Bacteria division WOR-3</taxon>
    </lineage>
</organism>